<evidence type="ECO:0000259" key="8">
    <source>
        <dbReference type="Pfam" id="PF00755"/>
    </source>
</evidence>
<evidence type="ECO:0000256" key="4">
    <source>
        <dbReference type="ARBA" id="ARBA00023315"/>
    </source>
</evidence>
<dbReference type="PANTHER" id="PTHR22589">
    <property type="entry name" value="CARNITINE O-ACYLTRANSFERASE"/>
    <property type="match status" value="1"/>
</dbReference>
<evidence type="ECO:0000256" key="5">
    <source>
        <dbReference type="ARBA" id="ARBA00039091"/>
    </source>
</evidence>
<dbReference type="InterPro" id="IPR042231">
    <property type="entry name" value="Cho/carn_acyl_trans_2"/>
</dbReference>
<evidence type="ECO:0000256" key="3">
    <source>
        <dbReference type="ARBA" id="ARBA00022979"/>
    </source>
</evidence>
<keyword evidence="4 7" id="KW-0012">Acyltransferase</keyword>
<sequence>MADFRLPKNNSECEKAWFSKKTTPRITPYRVDLTNYEGWRDSVLGAPRRLLVSLGSFSRTASPSPAKEDLPKLPVPDLESTMQKYLAQVEVIAPKCWEKTQSIVKNFLAGPGRKLQQRLLDRREQTINWATDLWLKDMYLSVPLPLPINSNPGLVLQPKKFTNQLEAACFLAKFLNGLFDYQELADRDELPVERLRSTDGKPGQPLCMMQHYKLFSKYRRPGKELDEQLVLDRASSGNHVIVVNHNQFYSVPVRASDRGRLTEAELTQQILKIMEIPADPRTPPVGVLTAARRPFWAAAREELAKNDSNRRNLELLERCLCIICLDDDVLPTTFNDSIGKKREVGHWIGDRDETNLFHHALHGGGSRHLGANRWYDKTLQFFLGKDGAWGVNYEHSAAEAPAVFGIIESIESQIAAMSPPDENTIPSHLPAPEKLEWQLSEQSLNDIRDAMTSFDAMVEDLDLCVFHFTEYNKDFIKSCKVSPDVYIQLVLQLTYFRLHGTSVATYESAGLRRFALGRVDCIRSASVEALAWAKAMCQGDPGDQPPLSAVQQEEGAKRDQKIRQLFELAVKRQTKEMNDNVSGHGIDNHLLGLRESAKQAGDPVPELFTDEAYRRINRFALSTSQITTLNDIMAGYGPVVPEGYGCAYNFRKNGVLFYISAFHSDGRTSTSRFAKALESSLRATAAMLQDSPK</sequence>
<evidence type="ECO:0000313" key="10">
    <source>
        <dbReference type="RefSeq" id="XP_046590846.1"/>
    </source>
</evidence>
<dbReference type="Gene3D" id="3.30.559.10">
    <property type="entry name" value="Chloramphenicol acetyltransferase-like domain"/>
    <property type="match status" value="1"/>
</dbReference>
<dbReference type="InterPro" id="IPR000542">
    <property type="entry name" value="Carn_acyl_trans"/>
</dbReference>
<dbReference type="InterPro" id="IPR023213">
    <property type="entry name" value="CAT-like_dom_sf"/>
</dbReference>
<keyword evidence="3" id="KW-0530">Neurotransmitter biosynthesis</keyword>
<evidence type="ECO:0000256" key="6">
    <source>
        <dbReference type="ARBA" id="ARBA00040495"/>
    </source>
</evidence>
<dbReference type="RefSeq" id="XP_046590846.1">
    <property type="nucleotide sequence ID" value="XM_046734890.1"/>
</dbReference>
<dbReference type="PROSITE" id="PS00439">
    <property type="entry name" value="ACYLTRANSF_C_1"/>
    <property type="match status" value="1"/>
</dbReference>
<dbReference type="Gene3D" id="3.30.559.70">
    <property type="entry name" value="Choline/Carnitine o-acyltransferase, domain 2"/>
    <property type="match status" value="1"/>
</dbReference>
<reference evidence="10" key="1">
    <citation type="submission" date="2025-08" db="UniProtKB">
        <authorList>
            <consortium name="RefSeq"/>
        </authorList>
    </citation>
    <scope>IDENTIFICATION</scope>
    <source>
        <tissue evidence="10">Thorax and Abdomen</tissue>
    </source>
</reference>
<protein>
    <recommendedName>
        <fullName evidence="6">Choline O-acetyltransferase</fullName>
        <ecNumber evidence="5">2.3.1.6</ecNumber>
    </recommendedName>
</protein>
<dbReference type="PROSITE" id="PS00440">
    <property type="entry name" value="ACYLTRANSF_C_2"/>
    <property type="match status" value="1"/>
</dbReference>
<dbReference type="GeneID" id="107222789"/>
<dbReference type="InterPro" id="IPR039551">
    <property type="entry name" value="Cho/carn_acyl_trans"/>
</dbReference>
<dbReference type="Proteomes" id="UP000829291">
    <property type="component" value="Chromosome 3"/>
</dbReference>
<evidence type="ECO:0000256" key="7">
    <source>
        <dbReference type="RuleBase" id="RU003801"/>
    </source>
</evidence>
<feature type="domain" description="Choline/carnitine acyltransferase" evidence="8">
    <location>
        <begin position="73"/>
        <end position="678"/>
    </location>
</feature>
<name>A0ABM3FS51_NEOLC</name>
<keyword evidence="2 7" id="KW-0808">Transferase</keyword>
<evidence type="ECO:0000256" key="1">
    <source>
        <dbReference type="ARBA" id="ARBA00005232"/>
    </source>
</evidence>
<accession>A0ABM3FS51</accession>
<evidence type="ECO:0000313" key="9">
    <source>
        <dbReference type="Proteomes" id="UP000829291"/>
    </source>
</evidence>
<gene>
    <name evidence="10" type="primary">LOC107222789</name>
</gene>
<evidence type="ECO:0000256" key="2">
    <source>
        <dbReference type="ARBA" id="ARBA00022679"/>
    </source>
</evidence>
<comment type="similarity">
    <text evidence="1 7">Belongs to the carnitine/choline acetyltransferase family.</text>
</comment>
<organism evidence="9 10">
    <name type="scientific">Neodiprion lecontei</name>
    <name type="common">Redheaded pine sawfly</name>
    <dbReference type="NCBI Taxonomy" id="441921"/>
    <lineage>
        <taxon>Eukaryota</taxon>
        <taxon>Metazoa</taxon>
        <taxon>Ecdysozoa</taxon>
        <taxon>Arthropoda</taxon>
        <taxon>Hexapoda</taxon>
        <taxon>Insecta</taxon>
        <taxon>Pterygota</taxon>
        <taxon>Neoptera</taxon>
        <taxon>Endopterygota</taxon>
        <taxon>Hymenoptera</taxon>
        <taxon>Tenthredinoidea</taxon>
        <taxon>Diprionidae</taxon>
        <taxon>Diprioninae</taxon>
        <taxon>Neodiprion</taxon>
    </lineage>
</organism>
<dbReference type="SUPFAM" id="SSF52777">
    <property type="entry name" value="CoA-dependent acyltransferases"/>
    <property type="match status" value="2"/>
</dbReference>
<proteinExistence type="inferred from homology"/>
<dbReference type="EC" id="2.3.1.6" evidence="5"/>
<dbReference type="Pfam" id="PF00755">
    <property type="entry name" value="Carn_acyltransf"/>
    <property type="match status" value="1"/>
</dbReference>
<dbReference type="PANTHER" id="PTHR22589:SF14">
    <property type="entry name" value="CHOLINE O-ACETYLTRANSFERASE"/>
    <property type="match status" value="1"/>
</dbReference>
<keyword evidence="9" id="KW-1185">Reference proteome</keyword>